<evidence type="ECO:0000256" key="6">
    <source>
        <dbReference type="ARBA" id="ARBA00023136"/>
    </source>
</evidence>
<dbReference type="PANTHER" id="PTHR13802">
    <property type="entry name" value="MUCIN 4-RELATED"/>
    <property type="match status" value="1"/>
</dbReference>
<dbReference type="KEGG" id="spu:105440309"/>
<dbReference type="Pfam" id="PF00008">
    <property type="entry name" value="EGF"/>
    <property type="match status" value="3"/>
</dbReference>
<feature type="disulfide bond" evidence="8">
    <location>
        <begin position="1354"/>
        <end position="1363"/>
    </location>
</feature>
<dbReference type="PROSITE" id="PS50856">
    <property type="entry name" value="AMOP"/>
    <property type="match status" value="1"/>
</dbReference>
<feature type="disulfide bond" evidence="8">
    <location>
        <begin position="1316"/>
        <end position="1325"/>
    </location>
</feature>
<evidence type="ECO:0000313" key="14">
    <source>
        <dbReference type="EnsemblMetazoa" id="XP_030845257"/>
    </source>
</evidence>
<dbReference type="Pfam" id="PF06119">
    <property type="entry name" value="NIDO"/>
    <property type="match status" value="1"/>
</dbReference>
<comment type="caution">
    <text evidence="8">Lacks conserved residue(s) required for the propagation of feature annotation.</text>
</comment>
<feature type="transmembrane region" description="Helical" evidence="10">
    <location>
        <begin position="2272"/>
        <end position="2299"/>
    </location>
</feature>
<dbReference type="InterPro" id="IPR001846">
    <property type="entry name" value="VWF_type-D"/>
</dbReference>
<dbReference type="PROSITE" id="PS00022">
    <property type="entry name" value="EGF_1"/>
    <property type="match status" value="5"/>
</dbReference>
<feature type="domain" description="EGF-like" evidence="11">
    <location>
        <begin position="2228"/>
        <end position="2262"/>
    </location>
</feature>
<dbReference type="SMART" id="SM00539">
    <property type="entry name" value="NIDO"/>
    <property type="match status" value="1"/>
</dbReference>
<dbReference type="RefSeq" id="XP_030845257.1">
    <property type="nucleotide sequence ID" value="XM_030989397.1"/>
</dbReference>
<dbReference type="FunFam" id="2.10.25.10:FF:000068">
    <property type="entry name" value="Latent transforming growth factor beta binding protein 3"/>
    <property type="match status" value="1"/>
</dbReference>
<evidence type="ECO:0000256" key="4">
    <source>
        <dbReference type="ARBA" id="ARBA00022737"/>
    </source>
</evidence>
<dbReference type="SUPFAM" id="SSF57196">
    <property type="entry name" value="EGF/Laminin"/>
    <property type="match status" value="2"/>
</dbReference>
<dbReference type="PROSITE" id="PS01187">
    <property type="entry name" value="EGF_CA"/>
    <property type="match status" value="5"/>
</dbReference>
<evidence type="ECO:0000259" key="13">
    <source>
        <dbReference type="PROSITE" id="PS51233"/>
    </source>
</evidence>
<feature type="domain" description="EGF-like" evidence="11">
    <location>
        <begin position="1171"/>
        <end position="1211"/>
    </location>
</feature>
<dbReference type="InParanoid" id="A0A7M7P2N2"/>
<dbReference type="SMART" id="SM00179">
    <property type="entry name" value="EGF_CA"/>
    <property type="match status" value="10"/>
</dbReference>
<evidence type="ECO:0000256" key="9">
    <source>
        <dbReference type="SAM" id="MobiDB-lite"/>
    </source>
</evidence>
<dbReference type="FunFam" id="2.10.25.10:FF:000520">
    <property type="entry name" value="Predicted protein"/>
    <property type="match status" value="3"/>
</dbReference>
<evidence type="ECO:0000256" key="10">
    <source>
        <dbReference type="SAM" id="Phobius"/>
    </source>
</evidence>
<evidence type="ECO:0000313" key="15">
    <source>
        <dbReference type="Proteomes" id="UP000007110"/>
    </source>
</evidence>
<dbReference type="GO" id="GO:0005509">
    <property type="term" value="F:calcium ion binding"/>
    <property type="evidence" value="ECO:0007669"/>
    <property type="project" value="InterPro"/>
</dbReference>
<dbReference type="OMA" id="ADHPKTE"/>
<keyword evidence="2 8" id="KW-0245">EGF-like domain</keyword>
<comment type="subcellular location">
    <subcellularLocation>
        <location evidence="1">Membrane</location>
    </subcellularLocation>
</comment>
<dbReference type="GeneID" id="105440309"/>
<evidence type="ECO:0000256" key="5">
    <source>
        <dbReference type="ARBA" id="ARBA00022989"/>
    </source>
</evidence>
<reference evidence="15" key="1">
    <citation type="submission" date="2015-02" db="EMBL/GenBank/DDBJ databases">
        <title>Genome sequencing for Strongylocentrotus purpuratus.</title>
        <authorList>
            <person name="Murali S."/>
            <person name="Liu Y."/>
            <person name="Vee V."/>
            <person name="English A."/>
            <person name="Wang M."/>
            <person name="Skinner E."/>
            <person name="Han Y."/>
            <person name="Muzny D.M."/>
            <person name="Worley K.C."/>
            <person name="Gibbs R.A."/>
        </authorList>
    </citation>
    <scope>NUCLEOTIDE SEQUENCE</scope>
</reference>
<feature type="domain" description="EGF-like" evidence="11">
    <location>
        <begin position="1290"/>
        <end position="1326"/>
    </location>
</feature>
<sequence length="2388" mass="256716">MYACTERIYIDYGSYPDRSLSYFQYNVLAWYTIRLDTGFPISSGRLYNYITFTSTGMIHFSTYSPRSYTLSKYINPSTFSFFDQLYADPAIAVFGAPVDLYRGNPKIYYQYGNSAALLAAVKERLYGAPSLPAGLESSQFINGINFILKVTWVDVQNPGSIAGQETNTYQAILFTDGRRSGVLTMYEQGSFQWDPYSKVIPARIGYNIKHDRLNIYQGNNPAIRYTSYRPDLRIGNTGLMGRDIYRLDANPDWYVNPRRYCQDWYLDDLSKISYARWAQPCPCTRWQARIDRRFTRCNYPSYGYGYGYGFNYGYSYGLQSYNYDGRGTICYQPRWPSFGGGGYRCTYDQSALSRGYRASHYQAVMPSNRRFFSYYYYSLDYYYSWIERDVLPRFFCCGLAGGNFCNLYESRRPRSHCSGYRRPWFGWFWGDPHVNTLDGRKYTFNGLGEYTTMSYSHGDPFILQSRTGKAFNNSMPVEHGTVFTGFAATQDITKVEFQLNYNRTEMSILINGTTINMTEFLEDGIDSPDSTFILSAENDTVSEGEIKVTALFQPEGYPSSSFTVTFKNGLLDLGVMVPSEYAQNGTGRGLLGNVNGNKSDDFLLRNGTLLMDLPERNLTDRDIFQFGQSWMISENESLFEYDDGNWSYYNPSDYKPMFLDELLALDNDRTEAAREACGEDEACLFDYLAVSPEMGQQTMTTGNQLDNDLLNLDNFPPNVTNVVETSETDALQEGEVLFMQVGVTVTLEISAHDPNEDDEVFFTFNDTAPDGANISSDGILTWTPPDLNVSSIEIIVMDNRGAETSLAYRVLICRCENEGVCDFDNQAEGQDLNANGFAVVMCNCSGGWSGDHCDVDYDSCEGMPCYEGVICFDEPPSSDEEYTCGPCPPELSGDGTTCFDFNECADNDTNDCEQNCENNLGSYTCSCNTGYMLAIDQRSCDEISECDEALMDSTASVNCTCEPGFQLENGTCSDFDECASDVDLCPRDISICFNLPGDYNCTCHSGYDNSSPKECQDIDECESRTDDCESSLHRVCRNTPGNFSCVCSENTAEINGTCQNALSLSLNVRLTFITGLSVESYPSVVESQENQRQLAQDVWRYLNTSSELGDDILQAVSVKNYTVTGTYVLVSFRVDVKHGASLDDTSLERIFMELLPGSRLIAPDHQVMQEDINECGLSSDVCRNGNCTNTDGSYYCTCNEGFEGTGNDSCSDINECLGAHNCNQTCLNSAGNFSCSCRPGFELHDDGFTCNDIDDCSTTPCMNGGTCVDGVNTFTCSCVDGYNGSMCETDIDDCSTTPCMNGGTCADGVNTFTCSCVDGYNGSMCETDIDDCSTTPCMNGGTCVDGVNTFTCSCVDGYNGSMCETVPSSATTVQPTATPSETSQLVPSSATTMQPTATSSESSQLVPSSATTMQPTATSNETSQLVPSSATTMQPTATSSESSQLVPSSATTMQPTATSSETSQLVPSSATTMQPTATSSETSQLVPSSATTMQPTATPSETSQLVPSSATTMQPTATSSESSQLVPSSATTMQPTATSSESSQLVPSSATTMQPTATSSESSQLVPSSATTMQPTATSSESSQLVPSSATTMQPTATSSESSQLVPSSATTMQPTATSSESSQLVPSSATTMQPTATSSESSQLVPSSATTMQPTATSSESSQLVPSSATTMQPTATSSESSQLVPSSATTMQPTATSSESSQLVPSSATTMQPTATSSESSQLVPSSATTMQPTATSSESSQLVPSSATTMQPTATSSESSQLVPSSATTMQPTATSSESSQLVPSSATTMQPTATSSESSQLVPSSATTMQPTATSSESSQLVPSSATTMQPTATSSESSQLVPSSATTMQPTATSSESSQLVPSSATTMQPTATSSESSQLVPSSATTMQPTATSSESSQLVPSSATTMQPTATSSESSQLVPSSATTMQPTATSSESSQLVPSSATTMQPTATSSESSQLVPSSATTMQPTATSSESSQLVPSSATTMQPTATSSESSQLVPSSATTMQPTATPSETSQLVPSSATTMQPTATSSETSQLVPSSATTMQPTAKPSATSQLDECATNTSLCNNGRCVNLDGSYTCVCNDGFTLVNANSCNALSSSLFTSRVTVQITGQSLNGQALTYTPELTNRSSAKFMEYEVAFCYIFSQYVRVQLGSQLVGDNCIVLSFRQGSVVGDLQMELAADSQSVADGLAVTLSALSTNIDQNLSANGQTLVVSISANVQCDQTNCQNGGTCTSSGQPCNCPTGFTGDLCQNASQGLSNGAIIGIALGVFGSVLVLVTCVCCVFMQGVRRNQATKMMLAEERYVDSSRQNRSFYGNESFNGSEEYDSLEGRRYAVGQALDRLRRTDAPHHEDRNFRTPYVVDGSETYNGVERNPMHD</sequence>
<dbReference type="Pfam" id="PF00094">
    <property type="entry name" value="VWD"/>
    <property type="match status" value="1"/>
</dbReference>
<dbReference type="InterPro" id="IPR000152">
    <property type="entry name" value="EGF-type_Asp/Asn_hydroxyl_site"/>
</dbReference>
<dbReference type="Pfam" id="PF07645">
    <property type="entry name" value="EGF_CA"/>
    <property type="match status" value="6"/>
</dbReference>
<feature type="region of interest" description="Disordered" evidence="9">
    <location>
        <begin position="1370"/>
        <end position="2058"/>
    </location>
</feature>
<proteinExistence type="predicted"/>
<evidence type="ECO:0008006" key="16">
    <source>
        <dbReference type="Google" id="ProtNLM"/>
    </source>
</evidence>
<name>A0A7M7P2N2_STRPU</name>
<dbReference type="InterPro" id="IPR018097">
    <property type="entry name" value="EGF_Ca-bd_CS"/>
</dbReference>
<dbReference type="InterPro" id="IPR051495">
    <property type="entry name" value="Epithelial_Barrier/Signaling"/>
</dbReference>
<evidence type="ECO:0000259" key="12">
    <source>
        <dbReference type="PROSITE" id="PS50856"/>
    </source>
</evidence>
<feature type="disulfide bond" evidence="8">
    <location>
        <begin position="1278"/>
        <end position="1287"/>
    </location>
</feature>
<dbReference type="InterPro" id="IPR000742">
    <property type="entry name" value="EGF"/>
</dbReference>
<dbReference type="PROSITE" id="PS00010">
    <property type="entry name" value="ASX_HYDROXYL"/>
    <property type="match status" value="9"/>
</dbReference>
<keyword evidence="6 10" id="KW-0472">Membrane</keyword>
<dbReference type="SMART" id="SM00181">
    <property type="entry name" value="EGF"/>
    <property type="match status" value="11"/>
</dbReference>
<keyword evidence="3 10" id="KW-0812">Transmembrane</keyword>
<feature type="domain" description="EGF-like" evidence="11">
    <location>
        <begin position="2064"/>
        <end position="2101"/>
    </location>
</feature>
<keyword evidence="7 8" id="KW-1015">Disulfide bond</keyword>
<organism evidence="14 15">
    <name type="scientific">Strongylocentrotus purpuratus</name>
    <name type="common">Purple sea urchin</name>
    <dbReference type="NCBI Taxonomy" id="7668"/>
    <lineage>
        <taxon>Eukaryota</taxon>
        <taxon>Metazoa</taxon>
        <taxon>Echinodermata</taxon>
        <taxon>Eleutherozoa</taxon>
        <taxon>Echinozoa</taxon>
        <taxon>Echinoidea</taxon>
        <taxon>Euechinoidea</taxon>
        <taxon>Echinacea</taxon>
        <taxon>Camarodonta</taxon>
        <taxon>Echinidea</taxon>
        <taxon>Strongylocentrotidae</taxon>
        <taxon>Strongylocentrotus</taxon>
    </lineage>
</organism>
<feature type="domain" description="VWFD" evidence="13">
    <location>
        <begin position="424"/>
        <end position="638"/>
    </location>
</feature>
<dbReference type="PROSITE" id="PS01186">
    <property type="entry name" value="EGF_2"/>
    <property type="match status" value="9"/>
</dbReference>
<dbReference type="PROSITE" id="PS50026">
    <property type="entry name" value="EGF_3"/>
    <property type="match status" value="7"/>
</dbReference>
<dbReference type="CDD" id="cd00054">
    <property type="entry name" value="EGF_CA"/>
    <property type="match status" value="9"/>
</dbReference>
<dbReference type="FunFam" id="2.10.25.10:FF:000119">
    <property type="entry name" value="vitamin K-dependent protein S"/>
    <property type="match status" value="1"/>
</dbReference>
<evidence type="ECO:0000256" key="3">
    <source>
        <dbReference type="ARBA" id="ARBA00022692"/>
    </source>
</evidence>
<feature type="domain" description="EGF-like" evidence="11">
    <location>
        <begin position="1328"/>
        <end position="1364"/>
    </location>
</feature>
<evidence type="ECO:0000256" key="7">
    <source>
        <dbReference type="ARBA" id="ARBA00023157"/>
    </source>
</evidence>
<dbReference type="EnsemblMetazoa" id="XM_030989397">
    <property type="protein sequence ID" value="XP_030845257"/>
    <property type="gene ID" value="LOC105440309"/>
</dbReference>
<keyword evidence="5 10" id="KW-1133">Transmembrane helix</keyword>
<dbReference type="GO" id="GO:0005615">
    <property type="term" value="C:extracellular space"/>
    <property type="evidence" value="ECO:0000318"/>
    <property type="project" value="GO_Central"/>
</dbReference>
<dbReference type="Gene3D" id="2.10.25.10">
    <property type="entry name" value="Laminin"/>
    <property type="match status" value="11"/>
</dbReference>
<dbReference type="PANTHER" id="PTHR13802:SF52">
    <property type="entry name" value="MUCIN-4"/>
    <property type="match status" value="1"/>
</dbReference>
<dbReference type="PROSITE" id="PS51233">
    <property type="entry name" value="VWFD"/>
    <property type="match status" value="1"/>
</dbReference>
<dbReference type="InterPro" id="IPR005533">
    <property type="entry name" value="AMOP_dom"/>
</dbReference>
<dbReference type="InterPro" id="IPR001881">
    <property type="entry name" value="EGF-like_Ca-bd_dom"/>
</dbReference>
<dbReference type="InterPro" id="IPR003886">
    <property type="entry name" value="NIDO_dom"/>
</dbReference>
<feature type="domain" description="AMOP" evidence="12">
    <location>
        <begin position="253"/>
        <end position="412"/>
    </location>
</feature>
<accession>A0A7M7P2N2</accession>
<dbReference type="OrthoDB" id="4405280at2759"/>
<dbReference type="GO" id="GO:0016020">
    <property type="term" value="C:membrane"/>
    <property type="evidence" value="ECO:0007669"/>
    <property type="project" value="UniProtKB-SubCell"/>
</dbReference>
<keyword evidence="4" id="KW-0677">Repeat</keyword>
<dbReference type="InterPro" id="IPR009030">
    <property type="entry name" value="Growth_fac_rcpt_cys_sf"/>
</dbReference>
<evidence type="ECO:0000259" key="11">
    <source>
        <dbReference type="PROSITE" id="PS50026"/>
    </source>
</evidence>
<dbReference type="SUPFAM" id="SSF57184">
    <property type="entry name" value="Growth factor receptor domain"/>
    <property type="match status" value="3"/>
</dbReference>
<reference evidence="14" key="2">
    <citation type="submission" date="2021-01" db="UniProtKB">
        <authorList>
            <consortium name="EnsemblMetazoa"/>
        </authorList>
    </citation>
    <scope>IDENTIFICATION</scope>
</reference>
<dbReference type="InterPro" id="IPR049883">
    <property type="entry name" value="NOTCH1_EGF-like"/>
</dbReference>
<evidence type="ECO:0000256" key="2">
    <source>
        <dbReference type="ARBA" id="ARBA00022536"/>
    </source>
</evidence>
<keyword evidence="15" id="KW-1185">Reference proteome</keyword>
<dbReference type="Proteomes" id="UP000007110">
    <property type="component" value="Unassembled WGS sequence"/>
</dbReference>
<dbReference type="GO" id="GO:0007160">
    <property type="term" value="P:cell-matrix adhesion"/>
    <property type="evidence" value="ECO:0007669"/>
    <property type="project" value="InterPro"/>
</dbReference>
<protein>
    <recommendedName>
        <fullName evidence="16">Mucin-like protein</fullName>
    </recommendedName>
</protein>
<evidence type="ECO:0000256" key="1">
    <source>
        <dbReference type="ARBA" id="ARBA00004370"/>
    </source>
</evidence>
<evidence type="ECO:0000256" key="8">
    <source>
        <dbReference type="PROSITE-ProRule" id="PRU00076"/>
    </source>
</evidence>
<dbReference type="SMART" id="SM00216">
    <property type="entry name" value="VWD"/>
    <property type="match status" value="1"/>
</dbReference>
<feature type="domain" description="EGF-like" evidence="11">
    <location>
        <begin position="974"/>
        <end position="1016"/>
    </location>
</feature>
<feature type="disulfide bond" evidence="8">
    <location>
        <begin position="2252"/>
        <end position="2261"/>
    </location>
</feature>
<feature type="domain" description="EGF-like" evidence="11">
    <location>
        <begin position="1252"/>
        <end position="1288"/>
    </location>
</feature>